<dbReference type="AlphaFoldDB" id="A0A3S3R2J9"/>
<dbReference type="InterPro" id="IPR050217">
    <property type="entry name" value="Peroxiredoxin"/>
</dbReference>
<evidence type="ECO:0000313" key="13">
    <source>
        <dbReference type="Proteomes" id="UP000287563"/>
    </source>
</evidence>
<dbReference type="PROSITE" id="PS51352">
    <property type="entry name" value="THIOREDOXIN_2"/>
    <property type="match status" value="1"/>
</dbReference>
<evidence type="ECO:0000256" key="2">
    <source>
        <dbReference type="ARBA" id="ARBA00009796"/>
    </source>
</evidence>
<evidence type="ECO:0000256" key="6">
    <source>
        <dbReference type="ARBA" id="ARBA00023157"/>
    </source>
</evidence>
<dbReference type="GO" id="GO:0033554">
    <property type="term" value="P:cellular response to stress"/>
    <property type="evidence" value="ECO:0007669"/>
    <property type="project" value="TreeGrafter"/>
</dbReference>
<reference evidence="12 13" key="1">
    <citation type="submission" date="2018-11" db="EMBL/GenBank/DDBJ databases">
        <title>Photobacterium sp. BEI247 sp. nov., a marine bacterium isolated from Yongle Blue Hole in the South China Sea.</title>
        <authorList>
            <person name="Wang X."/>
        </authorList>
    </citation>
    <scope>NUCLEOTIDE SEQUENCE [LARGE SCALE GENOMIC DNA]</scope>
    <source>
        <strain evidence="13">BEI247</strain>
    </source>
</reference>
<dbReference type="PANTHER" id="PTHR10681:SF128">
    <property type="entry name" value="THIOREDOXIN-DEPENDENT PEROXIDE REDUCTASE, MITOCHONDRIAL"/>
    <property type="match status" value="1"/>
</dbReference>
<keyword evidence="4 12" id="KW-0575">Peroxidase</keyword>
<dbReference type="InterPro" id="IPR013766">
    <property type="entry name" value="Thioredoxin_domain"/>
</dbReference>
<comment type="subcellular location">
    <subcellularLocation>
        <location evidence="1">Cytoplasm</location>
    </subcellularLocation>
</comment>
<dbReference type="SUPFAM" id="SSF52833">
    <property type="entry name" value="Thioredoxin-like"/>
    <property type="match status" value="1"/>
</dbReference>
<evidence type="ECO:0000256" key="3">
    <source>
        <dbReference type="ARBA" id="ARBA00022490"/>
    </source>
</evidence>
<proteinExistence type="inferred from homology"/>
<sequence length="201" mass="22195">MSVLVGRPAPDFTAAAVLGNGEIVEQFNLKQHTQGKAAVIFFYPLDFTFVCPSELIAFDKRFADFQAKGVEVIGVSIDSQFSHNAWRNTAVEDGGIGPVQYPLVADTKHEICKAYDVEHPEAGVAFRGSFLIDKEGMVRHQVVNDLPLGRNIDEMLRMVDALQFHEKNGEVCPAQWEKGKEGMDASPQGVAKYLSEHTDDL</sequence>
<dbReference type="PANTHER" id="PTHR10681">
    <property type="entry name" value="THIOREDOXIN PEROXIDASE"/>
    <property type="match status" value="1"/>
</dbReference>
<dbReference type="Gene3D" id="3.40.30.10">
    <property type="entry name" value="Glutaredoxin"/>
    <property type="match status" value="1"/>
</dbReference>
<dbReference type="CDD" id="cd03015">
    <property type="entry name" value="PRX_Typ2cys"/>
    <property type="match status" value="1"/>
</dbReference>
<dbReference type="PIRSF" id="PIRSF000239">
    <property type="entry name" value="AHPC"/>
    <property type="match status" value="1"/>
</dbReference>
<dbReference type="GO" id="GO:0045454">
    <property type="term" value="P:cell redox homeostasis"/>
    <property type="evidence" value="ECO:0007669"/>
    <property type="project" value="TreeGrafter"/>
</dbReference>
<keyword evidence="3" id="KW-0963">Cytoplasm</keyword>
<dbReference type="FunFam" id="3.40.30.10:FF:000002">
    <property type="entry name" value="Alkyl hydroperoxide reductase C"/>
    <property type="match status" value="1"/>
</dbReference>
<gene>
    <name evidence="12" type="ORF">EDI28_01310</name>
</gene>
<dbReference type="InterPro" id="IPR000866">
    <property type="entry name" value="AhpC/TSA"/>
</dbReference>
<protein>
    <recommendedName>
        <fullName evidence="8">Thioredoxin peroxidase</fullName>
    </recommendedName>
</protein>
<evidence type="ECO:0000256" key="1">
    <source>
        <dbReference type="ARBA" id="ARBA00004496"/>
    </source>
</evidence>
<keyword evidence="7" id="KW-0676">Redox-active center</keyword>
<feature type="domain" description="Thioredoxin" evidence="11">
    <location>
        <begin position="3"/>
        <end position="164"/>
    </location>
</feature>
<keyword evidence="13" id="KW-1185">Reference proteome</keyword>
<dbReference type="InterPro" id="IPR024706">
    <property type="entry name" value="Peroxiredoxin_AhpC-typ"/>
</dbReference>
<dbReference type="Proteomes" id="UP000287563">
    <property type="component" value="Unassembled WGS sequence"/>
</dbReference>
<comment type="similarity">
    <text evidence="2">Belongs to the peroxiredoxin family. AhpC/Prx1 subfamily.</text>
</comment>
<dbReference type="Pfam" id="PF10417">
    <property type="entry name" value="1-cysPrx_C"/>
    <property type="match status" value="1"/>
</dbReference>
<evidence type="ECO:0000256" key="8">
    <source>
        <dbReference type="ARBA" id="ARBA00032824"/>
    </source>
</evidence>
<evidence type="ECO:0000256" key="5">
    <source>
        <dbReference type="ARBA" id="ARBA00023002"/>
    </source>
</evidence>
<evidence type="ECO:0000313" key="12">
    <source>
        <dbReference type="EMBL" id="RWX56714.1"/>
    </source>
</evidence>
<dbReference type="NCBIfam" id="NF011576">
    <property type="entry name" value="PRK15000.1"/>
    <property type="match status" value="1"/>
</dbReference>
<dbReference type="GO" id="GO:0042744">
    <property type="term" value="P:hydrogen peroxide catabolic process"/>
    <property type="evidence" value="ECO:0007669"/>
    <property type="project" value="TreeGrafter"/>
</dbReference>
<dbReference type="OrthoDB" id="9812811at2"/>
<dbReference type="GO" id="GO:0005829">
    <property type="term" value="C:cytosol"/>
    <property type="evidence" value="ECO:0007669"/>
    <property type="project" value="TreeGrafter"/>
</dbReference>
<dbReference type="Pfam" id="PF00578">
    <property type="entry name" value="AhpC-TSA"/>
    <property type="match status" value="1"/>
</dbReference>
<evidence type="ECO:0000256" key="10">
    <source>
        <dbReference type="PIRSR" id="PIRSR000239-1"/>
    </source>
</evidence>
<keyword evidence="6" id="KW-1015">Disulfide bond</keyword>
<evidence type="ECO:0000259" key="11">
    <source>
        <dbReference type="PROSITE" id="PS51352"/>
    </source>
</evidence>
<comment type="caution">
    <text evidence="12">The sequence shown here is derived from an EMBL/GenBank/DDBJ whole genome shotgun (WGS) entry which is preliminary data.</text>
</comment>
<dbReference type="InterPro" id="IPR019479">
    <property type="entry name" value="Peroxiredoxin_C"/>
</dbReference>
<name>A0A3S3R2J9_9GAMM</name>
<evidence type="ECO:0000256" key="9">
    <source>
        <dbReference type="ARBA" id="ARBA00037420"/>
    </source>
</evidence>
<feature type="active site" description="Cysteine sulfenic acid (-SOH) intermediate; for peroxidase activity" evidence="10">
    <location>
        <position position="51"/>
    </location>
</feature>
<dbReference type="GO" id="GO:0008379">
    <property type="term" value="F:thioredoxin peroxidase activity"/>
    <property type="evidence" value="ECO:0007669"/>
    <property type="project" value="TreeGrafter"/>
</dbReference>
<accession>A0A3S3R2J9</accession>
<evidence type="ECO:0000256" key="4">
    <source>
        <dbReference type="ARBA" id="ARBA00022559"/>
    </source>
</evidence>
<keyword evidence="5 12" id="KW-0560">Oxidoreductase</keyword>
<dbReference type="EMBL" id="RJLM01000001">
    <property type="protein sequence ID" value="RWX56714.1"/>
    <property type="molecule type" value="Genomic_DNA"/>
</dbReference>
<organism evidence="12 13">
    <name type="scientific">Photobacterium chitinilyticum</name>
    <dbReference type="NCBI Taxonomy" id="2485123"/>
    <lineage>
        <taxon>Bacteria</taxon>
        <taxon>Pseudomonadati</taxon>
        <taxon>Pseudomonadota</taxon>
        <taxon>Gammaproteobacteria</taxon>
        <taxon>Vibrionales</taxon>
        <taxon>Vibrionaceae</taxon>
        <taxon>Photobacterium</taxon>
    </lineage>
</organism>
<dbReference type="RefSeq" id="WP_128782034.1">
    <property type="nucleotide sequence ID" value="NZ_RJLM01000001.1"/>
</dbReference>
<dbReference type="GO" id="GO:0006979">
    <property type="term" value="P:response to oxidative stress"/>
    <property type="evidence" value="ECO:0007669"/>
    <property type="project" value="TreeGrafter"/>
</dbReference>
<comment type="function">
    <text evidence="9">Thiol-specific peroxidase that catalyzes the reduction of hydrogen peroxide and organic hydroperoxides to water and alcohols, respectively. Plays a role in cell protection against oxidative stress by detoxifying peroxides.</text>
</comment>
<evidence type="ECO:0000256" key="7">
    <source>
        <dbReference type="ARBA" id="ARBA00023284"/>
    </source>
</evidence>
<dbReference type="InterPro" id="IPR036249">
    <property type="entry name" value="Thioredoxin-like_sf"/>
</dbReference>